<reference evidence="3" key="2">
    <citation type="submission" date="2021-04" db="EMBL/GenBank/DDBJ databases">
        <authorList>
            <person name="Gilroy R."/>
        </authorList>
    </citation>
    <scope>NUCLEOTIDE SEQUENCE</scope>
    <source>
        <strain evidence="3">CHK199-9574</strain>
    </source>
</reference>
<evidence type="ECO:0000256" key="1">
    <source>
        <dbReference type="PROSITE-ProRule" id="PRU00703"/>
    </source>
</evidence>
<dbReference type="Pfam" id="PF00571">
    <property type="entry name" value="CBS"/>
    <property type="match status" value="1"/>
</dbReference>
<dbReference type="Gene3D" id="3.10.580.10">
    <property type="entry name" value="CBS-domain"/>
    <property type="match status" value="1"/>
</dbReference>
<comment type="caution">
    <text evidence="3">The sequence shown here is derived from an EMBL/GenBank/DDBJ whole genome shotgun (WGS) entry which is preliminary data.</text>
</comment>
<reference evidence="3" key="1">
    <citation type="journal article" date="2021" name="PeerJ">
        <title>Extensive microbial diversity within the chicken gut microbiome revealed by metagenomics and culture.</title>
        <authorList>
            <person name="Gilroy R."/>
            <person name="Ravi A."/>
            <person name="Getino M."/>
            <person name="Pursley I."/>
            <person name="Horton D.L."/>
            <person name="Alikhan N.F."/>
            <person name="Baker D."/>
            <person name="Gharbi K."/>
            <person name="Hall N."/>
            <person name="Watson M."/>
            <person name="Adriaenssens E.M."/>
            <person name="Foster-Nyarko E."/>
            <person name="Jarju S."/>
            <person name="Secka A."/>
            <person name="Antonio M."/>
            <person name="Oren A."/>
            <person name="Chaudhuri R.R."/>
            <person name="La Ragione R."/>
            <person name="Hildebrand F."/>
            <person name="Pallen M.J."/>
        </authorList>
    </citation>
    <scope>NUCLEOTIDE SEQUENCE</scope>
    <source>
        <strain evidence="3">CHK199-9574</strain>
    </source>
</reference>
<keyword evidence="1" id="KW-0129">CBS domain</keyword>
<accession>A0A9D2CFW9</accession>
<dbReference type="PROSITE" id="PS51371">
    <property type="entry name" value="CBS"/>
    <property type="match status" value="1"/>
</dbReference>
<proteinExistence type="predicted"/>
<organism evidence="3 4">
    <name type="scientific">Candidatus Borkfalkia excrementavium</name>
    <dbReference type="NCBI Taxonomy" id="2838505"/>
    <lineage>
        <taxon>Bacteria</taxon>
        <taxon>Bacillati</taxon>
        <taxon>Bacillota</taxon>
        <taxon>Clostridia</taxon>
        <taxon>Christensenellales</taxon>
        <taxon>Christensenellaceae</taxon>
        <taxon>Candidatus Borkfalkia</taxon>
    </lineage>
</organism>
<evidence type="ECO:0000313" key="3">
    <source>
        <dbReference type="EMBL" id="HIY77895.1"/>
    </source>
</evidence>
<dbReference type="AlphaFoldDB" id="A0A9D2CFW9"/>
<feature type="domain" description="CBS" evidence="2">
    <location>
        <begin position="101"/>
        <end position="161"/>
    </location>
</feature>
<name>A0A9D2CFW9_9FIRM</name>
<dbReference type="InterPro" id="IPR046342">
    <property type="entry name" value="CBS_dom_sf"/>
</dbReference>
<protein>
    <submittedName>
        <fullName evidence="3">CBS domain-containing protein</fullName>
    </submittedName>
</protein>
<evidence type="ECO:0000259" key="2">
    <source>
        <dbReference type="PROSITE" id="PS51371"/>
    </source>
</evidence>
<gene>
    <name evidence="3" type="ORF">H9728_02520</name>
</gene>
<dbReference type="SUPFAM" id="SSF54631">
    <property type="entry name" value="CBS-domain pair"/>
    <property type="match status" value="1"/>
</dbReference>
<dbReference type="EMBL" id="DXCO01000019">
    <property type="protein sequence ID" value="HIY77895.1"/>
    <property type="molecule type" value="Genomic_DNA"/>
</dbReference>
<sequence length="239" mass="26803">MDKTNAAAFLNAYNKIDSQLRALYNYKASMSFTDIVRRSAEKNKVVRKYEDELTDFARLRNAIVHQSKDGKIIAVPCDEAVEAMQKIERLLCTPPTIGQTMREKKIVSVDDAISLKQALLLISRTGYSNLPVYRGKRMTGILNNRRIIRAMGEVIGRGEDLGAFAANTAVGEILEQSDLFSYYRYLGKKDTLQDILSAFENNRKLLAVLVSENGTVGERIENIVTASDLVAVNKILEDY</sequence>
<dbReference type="InterPro" id="IPR000644">
    <property type="entry name" value="CBS_dom"/>
</dbReference>
<evidence type="ECO:0000313" key="4">
    <source>
        <dbReference type="Proteomes" id="UP000824135"/>
    </source>
</evidence>
<dbReference type="Proteomes" id="UP000824135">
    <property type="component" value="Unassembled WGS sequence"/>
</dbReference>